<evidence type="ECO:0000313" key="3">
    <source>
        <dbReference type="Proteomes" id="UP000684084"/>
    </source>
</evidence>
<keyword evidence="1" id="KW-0732">Signal</keyword>
<evidence type="ECO:0000313" key="2">
    <source>
        <dbReference type="EMBL" id="CAB5332184.1"/>
    </source>
</evidence>
<dbReference type="AlphaFoldDB" id="A0A915YT23"/>
<proteinExistence type="predicted"/>
<evidence type="ECO:0000256" key="1">
    <source>
        <dbReference type="SAM" id="SignalP"/>
    </source>
</evidence>
<comment type="caution">
    <text evidence="2">The sequence shown here is derived from an EMBL/GenBank/DDBJ whole genome shotgun (WGS) entry which is preliminary data.</text>
</comment>
<feature type="chain" id="PRO_5038091952" evidence="1">
    <location>
        <begin position="26"/>
        <end position="81"/>
    </location>
</feature>
<accession>A0A915YT23</accession>
<dbReference type="Proteomes" id="UP000684084">
    <property type="component" value="Unassembled WGS sequence"/>
</dbReference>
<organism evidence="2 3">
    <name type="scientific">Rhizophagus irregularis</name>
    <dbReference type="NCBI Taxonomy" id="588596"/>
    <lineage>
        <taxon>Eukaryota</taxon>
        <taxon>Fungi</taxon>
        <taxon>Fungi incertae sedis</taxon>
        <taxon>Mucoromycota</taxon>
        <taxon>Glomeromycotina</taxon>
        <taxon>Glomeromycetes</taxon>
        <taxon>Glomerales</taxon>
        <taxon>Glomeraceae</taxon>
        <taxon>Rhizophagus</taxon>
    </lineage>
</organism>
<protein>
    <submittedName>
        <fullName evidence="2">Uncharacterized protein</fullName>
    </submittedName>
</protein>
<dbReference type="EMBL" id="CAGKOT010000004">
    <property type="protein sequence ID" value="CAB5332184.1"/>
    <property type="molecule type" value="Genomic_DNA"/>
</dbReference>
<name>A0A915YT23_9GLOM</name>
<reference evidence="2" key="1">
    <citation type="submission" date="2020-05" db="EMBL/GenBank/DDBJ databases">
        <authorList>
            <person name="Rincon C."/>
            <person name="Sanders R I."/>
            <person name="Robbins C."/>
            <person name="Chaturvedi A."/>
        </authorList>
    </citation>
    <scope>NUCLEOTIDE SEQUENCE</scope>
    <source>
        <strain evidence="2">CHB12</strain>
    </source>
</reference>
<sequence>MGEKQLSCTPLHLHVLLLPVPRVCGEVKNFIDTFEDKCDTLPLPLQDEEPGFRNLHKFVELMQMQIENIYFYVIDKFLKNA</sequence>
<gene>
    <name evidence="2" type="ORF">CHRIB12_LOCUS3012</name>
</gene>
<feature type="signal peptide" evidence="1">
    <location>
        <begin position="1"/>
        <end position="25"/>
    </location>
</feature>